<feature type="region of interest" description="Disordered" evidence="12">
    <location>
        <begin position="310"/>
        <end position="329"/>
    </location>
</feature>
<accession>A0A7R8VDW6</accession>
<evidence type="ECO:0000259" key="16">
    <source>
        <dbReference type="Pfam" id="PF02776"/>
    </source>
</evidence>
<comment type="similarity">
    <text evidence="2 11">Belongs to the TPP enzyme family.</text>
</comment>
<dbReference type="GO" id="GO:0001561">
    <property type="term" value="P:fatty acid alpha-oxidation"/>
    <property type="evidence" value="ECO:0007669"/>
    <property type="project" value="TreeGrafter"/>
</dbReference>
<dbReference type="InterPro" id="IPR011766">
    <property type="entry name" value="TPP_enzyme_TPP-bd"/>
</dbReference>
<evidence type="ECO:0000256" key="3">
    <source>
        <dbReference type="ARBA" id="ARBA00022723"/>
    </source>
</evidence>
<dbReference type="GO" id="GO:0030976">
    <property type="term" value="F:thiamine pyrophosphate binding"/>
    <property type="evidence" value="ECO:0007669"/>
    <property type="project" value="InterPro"/>
</dbReference>
<comment type="cofactor">
    <cofactor evidence="1">
        <name>thiamine diphosphate</name>
        <dbReference type="ChEBI" id="CHEBI:58937"/>
    </cofactor>
</comment>
<feature type="region of interest" description="Disordered" evidence="12">
    <location>
        <begin position="1"/>
        <end position="21"/>
    </location>
</feature>
<keyword evidence="3" id="KW-0479">Metal-binding</keyword>
<dbReference type="InterPro" id="IPR012001">
    <property type="entry name" value="Thiamin_PyroP_enz_TPP-bd_dom"/>
</dbReference>
<evidence type="ECO:0000259" key="14">
    <source>
        <dbReference type="Pfam" id="PF00205"/>
    </source>
</evidence>
<dbReference type="EMBL" id="OA565254">
    <property type="protein sequence ID" value="CAD7196614.1"/>
    <property type="molecule type" value="Genomic_DNA"/>
</dbReference>
<evidence type="ECO:0000256" key="8">
    <source>
        <dbReference type="ARBA" id="ARBA00044454"/>
    </source>
</evidence>
<evidence type="ECO:0000259" key="15">
    <source>
        <dbReference type="Pfam" id="PF02775"/>
    </source>
</evidence>
<keyword evidence="4" id="KW-0460">Magnesium</keyword>
<feature type="domain" description="Thiamine pyrophosphate enzyme TPP-binding" evidence="15">
    <location>
        <begin position="865"/>
        <end position="935"/>
    </location>
</feature>
<dbReference type="Gene3D" id="3.40.50.970">
    <property type="match status" value="2"/>
</dbReference>
<dbReference type="SUPFAM" id="SSF52518">
    <property type="entry name" value="Thiamin diphosphate-binding fold (THDP-binding)"/>
    <property type="match status" value="2"/>
</dbReference>
<dbReference type="CDD" id="cd02004">
    <property type="entry name" value="TPP_BZL_OCoD_HPCL"/>
    <property type="match status" value="1"/>
</dbReference>
<evidence type="ECO:0000313" key="17">
    <source>
        <dbReference type="EMBL" id="CAD7196614.1"/>
    </source>
</evidence>
<organism evidence="17">
    <name type="scientific">Timema douglasi</name>
    <name type="common">Walking stick</name>
    <dbReference type="NCBI Taxonomy" id="61478"/>
    <lineage>
        <taxon>Eukaryota</taxon>
        <taxon>Metazoa</taxon>
        <taxon>Ecdysozoa</taxon>
        <taxon>Arthropoda</taxon>
        <taxon>Hexapoda</taxon>
        <taxon>Insecta</taxon>
        <taxon>Pterygota</taxon>
        <taxon>Neoptera</taxon>
        <taxon>Polyneoptera</taxon>
        <taxon>Phasmatodea</taxon>
        <taxon>Timematodea</taxon>
        <taxon>Timematoidea</taxon>
        <taxon>Timematidae</taxon>
        <taxon>Timema</taxon>
    </lineage>
</organism>
<comment type="catalytic activity">
    <reaction evidence="8">
        <text>an (R)-2-hydroxy-long-chain-fatty acyl-CoA = a long-chain fatty aldehyde + formyl-CoA</text>
        <dbReference type="Rhea" id="RHEA:67444"/>
        <dbReference type="ChEBI" id="CHEBI:17176"/>
        <dbReference type="ChEBI" id="CHEBI:57376"/>
        <dbReference type="ChEBI" id="CHEBI:170012"/>
        <dbReference type="EC" id="4.1.2.63"/>
    </reaction>
    <physiologicalReaction direction="left-to-right" evidence="8">
        <dbReference type="Rhea" id="RHEA:67445"/>
    </physiologicalReaction>
</comment>
<evidence type="ECO:0000256" key="5">
    <source>
        <dbReference type="ARBA" id="ARBA00023052"/>
    </source>
</evidence>
<keyword evidence="5 11" id="KW-0786">Thiamine pyrophosphate</keyword>
<keyword evidence="6" id="KW-0456">Lyase</keyword>
<evidence type="ECO:0000256" key="4">
    <source>
        <dbReference type="ARBA" id="ARBA00022842"/>
    </source>
</evidence>
<gene>
    <name evidence="17" type="ORF">TDIB3V08_LOCUS2955</name>
</gene>
<dbReference type="InterPro" id="IPR045025">
    <property type="entry name" value="HACL1-like"/>
</dbReference>
<dbReference type="CDD" id="cd07035">
    <property type="entry name" value="TPP_PYR_POX_like"/>
    <property type="match status" value="1"/>
</dbReference>
<evidence type="ECO:0000256" key="6">
    <source>
        <dbReference type="ARBA" id="ARBA00023239"/>
    </source>
</evidence>
<evidence type="ECO:0000256" key="7">
    <source>
        <dbReference type="ARBA" id="ARBA00044451"/>
    </source>
</evidence>
<evidence type="ECO:0000256" key="10">
    <source>
        <dbReference type="ARBA" id="ARBA00048738"/>
    </source>
</evidence>
<dbReference type="PANTHER" id="PTHR43710:SF2">
    <property type="entry name" value="2-HYDROXYACYL-COA LYASE 1"/>
    <property type="match status" value="1"/>
</dbReference>
<evidence type="ECO:0000256" key="13">
    <source>
        <dbReference type="SAM" id="Phobius"/>
    </source>
</evidence>
<keyword evidence="13" id="KW-0472">Membrane</keyword>
<dbReference type="FunFam" id="3.40.50.1220:FF:000006">
    <property type="entry name" value="2-hydroxyacyl-CoA lyase 1"/>
    <property type="match status" value="1"/>
</dbReference>
<dbReference type="GO" id="GO:0106359">
    <property type="term" value="F:2-hydroxyacyl-CoA lyase activity"/>
    <property type="evidence" value="ECO:0007669"/>
    <property type="project" value="UniProtKB-EC"/>
</dbReference>
<feature type="domain" description="Thiamine pyrophosphate enzyme N-terminal TPP-binding" evidence="16">
    <location>
        <begin position="492"/>
        <end position="595"/>
    </location>
</feature>
<evidence type="ECO:0000256" key="12">
    <source>
        <dbReference type="SAM" id="MobiDB-lite"/>
    </source>
</evidence>
<comment type="catalytic activity">
    <reaction evidence="10">
        <text>2-hydroxyoctadecanoyl-CoA = heptadecanal + formyl-CoA</text>
        <dbReference type="Rhea" id="RHEA:55196"/>
        <dbReference type="ChEBI" id="CHEBI:57376"/>
        <dbReference type="ChEBI" id="CHEBI:74116"/>
        <dbReference type="ChEBI" id="CHEBI:138631"/>
    </reaction>
    <physiologicalReaction direction="left-to-right" evidence="10">
        <dbReference type="Rhea" id="RHEA:55197"/>
    </physiologicalReaction>
</comment>
<evidence type="ECO:0000256" key="1">
    <source>
        <dbReference type="ARBA" id="ARBA00001964"/>
    </source>
</evidence>
<dbReference type="Pfam" id="PF02776">
    <property type="entry name" value="TPP_enzyme_N"/>
    <property type="match status" value="1"/>
</dbReference>
<comment type="catalytic activity">
    <reaction evidence="7">
        <text>a 2-hydroxy-3-methyl fatty acyl-CoA = a 2-methyl-branched fatty aldehyde + formyl-CoA</text>
        <dbReference type="Rhea" id="RHEA:25375"/>
        <dbReference type="ChEBI" id="CHEBI:49188"/>
        <dbReference type="ChEBI" id="CHEBI:57376"/>
        <dbReference type="ChEBI" id="CHEBI:58783"/>
        <dbReference type="EC" id="4.1.2.63"/>
    </reaction>
    <physiologicalReaction direction="left-to-right" evidence="7">
        <dbReference type="Rhea" id="RHEA:25376"/>
    </physiologicalReaction>
</comment>
<dbReference type="SUPFAM" id="SSF52467">
    <property type="entry name" value="DHS-like NAD/FAD-binding domain"/>
    <property type="match status" value="1"/>
</dbReference>
<keyword evidence="13" id="KW-1133">Transmembrane helix</keyword>
<protein>
    <recommendedName>
        <fullName evidence="9">2-hydroxyacyl-CoA lyase</fullName>
        <ecNumber evidence="9">4.1.2.63</ecNumber>
    </recommendedName>
</protein>
<evidence type="ECO:0000256" key="11">
    <source>
        <dbReference type="RuleBase" id="RU362132"/>
    </source>
</evidence>
<dbReference type="EC" id="4.1.2.63" evidence="9"/>
<evidence type="ECO:0000256" key="2">
    <source>
        <dbReference type="ARBA" id="ARBA00007812"/>
    </source>
</evidence>
<dbReference type="GO" id="GO:0005777">
    <property type="term" value="C:peroxisome"/>
    <property type="evidence" value="ECO:0007669"/>
    <property type="project" value="TreeGrafter"/>
</dbReference>
<dbReference type="InterPro" id="IPR029035">
    <property type="entry name" value="DHS-like_NAD/FAD-binding_dom"/>
</dbReference>
<dbReference type="InterPro" id="IPR012000">
    <property type="entry name" value="Thiamin_PyroP_enz_cen_dom"/>
</dbReference>
<dbReference type="GO" id="GO:0000287">
    <property type="term" value="F:magnesium ion binding"/>
    <property type="evidence" value="ECO:0007669"/>
    <property type="project" value="InterPro"/>
</dbReference>
<feature type="domain" description="Thiamine pyrophosphate enzyme central" evidence="14">
    <location>
        <begin position="668"/>
        <end position="797"/>
    </location>
</feature>
<feature type="transmembrane region" description="Helical" evidence="13">
    <location>
        <begin position="885"/>
        <end position="905"/>
    </location>
</feature>
<keyword evidence="13" id="KW-0812">Transmembrane</keyword>
<dbReference type="Pfam" id="PF00205">
    <property type="entry name" value="TPP_enzyme_M"/>
    <property type="match status" value="1"/>
</dbReference>
<dbReference type="Gene3D" id="3.40.50.1220">
    <property type="entry name" value="TPP-binding domain"/>
    <property type="match status" value="1"/>
</dbReference>
<dbReference type="InterPro" id="IPR029061">
    <property type="entry name" value="THDP-binding"/>
</dbReference>
<dbReference type="Pfam" id="PF02775">
    <property type="entry name" value="TPP_enzyme_C"/>
    <property type="match status" value="1"/>
</dbReference>
<dbReference type="AlphaFoldDB" id="A0A7R8VDW6"/>
<sequence>MSGAGFPDKRGTQHLSFPQRPSCQHKAAKAFHCSDITIQDVRRIHQKYYADTNRQAHNNFILRHVTVETPNRQRSRIGNMEYRKKIDFNISLKLPYCEIGSRRLWRPKQEQDSDRIFGHIESEVKKHSTLLTDTYYINIIGSYATVIRLGKDCPVLEWKEVVSQVVKEPGAWNFKLKPCKRIILRKTNTKSFVVRSEVNYNLCMGEGKSILKRGKPLNSIAPTVKEEGTTLKKEKLQDLNTLLTKHFQANWREKEQLTFFKDIFEKQEAMNEPNEYSSDIGEILEEEEGLNAAKLVISKSFFIFLHLKRKKPDGSSDDSDEQEEKPIKITTEDNQPQELVKEPSAEASIPGGVVGNLDLSLPIPSSSKHLTPDLDSTCYSENDIGHFIALIEPIVNVLQSIAMDAVKISQHIKRIVQLLKSHRDNPEQTIDEIISDATEIAKKLGLEEDMASMPRIVGRQRHRSNHASGTPSEFWKRSLVIPYLDSIIASLEGLEYVFGVIGIPVVELSLALQQAGLNYVGMRNEQSACYAAQAMGYLTGKPGVCLVVSGPGLVHALGGMANAQANCWPLLVIGGSCPQDHEGIGGFQECSQVELSRPYCKYSARPPSPALIPLHVEKAIRLAMYGRPGSSYLDFPGNILSQHVEGDCLSIMMRVTPPPRPWADPSLIHQASKLLMTAKKPLIIIGKGAAYSGAEHAVKELVTLCRLPFLPTPMGKGVVDDAHMFCVASARTMALQQADVILLLGARLNWILHFGRSPRFNPQAKIIQIDICAEELHNSVSAKVAIHADIREAVKQLTSELISNNWVHPPAAKWFPTLQLKCENNRATVAKMIADTAPPLNYYTVFHHIQEIIPKDCIIVSEGANTMDIGRSLLLNSLPRHRLDAGTFGTMGVGLGFAIAAALWVRDYAPGKKVLCVEGDSAFGFSGMEIETMFR</sequence>
<dbReference type="PANTHER" id="PTHR43710">
    <property type="entry name" value="2-HYDROXYACYL-COA LYASE"/>
    <property type="match status" value="1"/>
</dbReference>
<proteinExistence type="inferred from homology"/>
<evidence type="ECO:0000256" key="9">
    <source>
        <dbReference type="ARBA" id="ARBA00044518"/>
    </source>
</evidence>
<name>A0A7R8VDW6_TIMDO</name>
<reference evidence="17" key="1">
    <citation type="submission" date="2020-11" db="EMBL/GenBank/DDBJ databases">
        <authorList>
            <person name="Tran Van P."/>
        </authorList>
    </citation>
    <scope>NUCLEOTIDE SEQUENCE</scope>
</reference>